<dbReference type="FunFam" id="3.90.550.10:FF:000122">
    <property type="entry name" value="Dolichol-phosphate mannosyltransferase subunit 1"/>
    <property type="match status" value="1"/>
</dbReference>
<name>A0A1G2L606_9BACT</name>
<sequence>MAKDFIIIPTYNEKQNIERLIPVIFKLYPDIHIMVVDDNSPDETSEIVKGMAGQYKNLFLNLRPRKLGLASAYLETIQKLLNENNDIRSIITMDADFSHDPVVIERMLKEISNYDLVIGSRYIPGGGIKNWGIRRRILSRGGNLYARSVIGLPTRDLTTGYQCFRKELLEKYDFNSIHSTGYAFLMEMKAIAYTLKARTKEVPITYMERTVGKSKISNRIIYEGIIAPWRIRFSQYIKED</sequence>
<organism evidence="5 6">
    <name type="scientific">Candidatus Sungbacteria bacterium RIFCSPLOWO2_01_FULL_47_10</name>
    <dbReference type="NCBI Taxonomy" id="1802276"/>
    <lineage>
        <taxon>Bacteria</taxon>
        <taxon>Candidatus Sungiibacteriota</taxon>
    </lineage>
</organism>
<accession>A0A1G2L606</accession>
<keyword evidence="2" id="KW-0328">Glycosyltransferase</keyword>
<dbReference type="Pfam" id="PF00535">
    <property type="entry name" value="Glycos_transf_2"/>
    <property type="match status" value="1"/>
</dbReference>
<comment type="similarity">
    <text evidence="1">Belongs to the glycosyltransferase 2 family.</text>
</comment>
<evidence type="ECO:0000259" key="4">
    <source>
        <dbReference type="Pfam" id="PF00535"/>
    </source>
</evidence>
<comment type="caution">
    <text evidence="5">The sequence shown here is derived from an EMBL/GenBank/DDBJ whole genome shotgun (WGS) entry which is preliminary data.</text>
</comment>
<evidence type="ECO:0000256" key="3">
    <source>
        <dbReference type="ARBA" id="ARBA00022679"/>
    </source>
</evidence>
<dbReference type="GO" id="GO:0009247">
    <property type="term" value="P:glycolipid biosynthetic process"/>
    <property type="evidence" value="ECO:0007669"/>
    <property type="project" value="TreeGrafter"/>
</dbReference>
<protein>
    <recommendedName>
        <fullName evidence="4">Glycosyltransferase 2-like domain-containing protein</fullName>
    </recommendedName>
</protein>
<evidence type="ECO:0000313" key="6">
    <source>
        <dbReference type="Proteomes" id="UP000177982"/>
    </source>
</evidence>
<dbReference type="InterPro" id="IPR039528">
    <property type="entry name" value="DPM1-like"/>
</dbReference>
<dbReference type="PANTHER" id="PTHR43398">
    <property type="entry name" value="DOLICHOL-PHOSPHATE MANNOSYLTRANSFERASE SUBUNIT 1"/>
    <property type="match status" value="1"/>
</dbReference>
<feature type="domain" description="Glycosyltransferase 2-like" evidence="4">
    <location>
        <begin position="6"/>
        <end position="172"/>
    </location>
</feature>
<gene>
    <name evidence="5" type="ORF">A2934_05750</name>
</gene>
<proteinExistence type="inferred from homology"/>
<evidence type="ECO:0000256" key="1">
    <source>
        <dbReference type="ARBA" id="ARBA00006739"/>
    </source>
</evidence>
<dbReference type="GO" id="GO:0016020">
    <property type="term" value="C:membrane"/>
    <property type="evidence" value="ECO:0007669"/>
    <property type="project" value="GOC"/>
</dbReference>
<dbReference type="GO" id="GO:0004582">
    <property type="term" value="F:dolichyl-phosphate beta-D-mannosyltransferase activity"/>
    <property type="evidence" value="ECO:0007669"/>
    <property type="project" value="InterPro"/>
</dbReference>
<dbReference type="Proteomes" id="UP000177982">
    <property type="component" value="Unassembled WGS sequence"/>
</dbReference>
<reference evidence="5 6" key="1">
    <citation type="journal article" date="2016" name="Nat. Commun.">
        <title>Thousands of microbial genomes shed light on interconnected biogeochemical processes in an aquifer system.</title>
        <authorList>
            <person name="Anantharaman K."/>
            <person name="Brown C.T."/>
            <person name="Hug L.A."/>
            <person name="Sharon I."/>
            <person name="Castelle C.J."/>
            <person name="Probst A.J."/>
            <person name="Thomas B.C."/>
            <person name="Singh A."/>
            <person name="Wilkins M.J."/>
            <person name="Karaoz U."/>
            <person name="Brodie E.L."/>
            <person name="Williams K.H."/>
            <person name="Hubbard S.S."/>
            <person name="Banfield J.F."/>
        </authorList>
    </citation>
    <scope>NUCLEOTIDE SEQUENCE [LARGE SCALE GENOMIC DNA]</scope>
</reference>
<dbReference type="AlphaFoldDB" id="A0A1G2L606"/>
<dbReference type="InterPro" id="IPR029044">
    <property type="entry name" value="Nucleotide-diphossugar_trans"/>
</dbReference>
<dbReference type="PANTHER" id="PTHR43398:SF1">
    <property type="entry name" value="DOLICHOL-PHOSPHATE MANNOSYLTRANSFERASE SUBUNIT 1"/>
    <property type="match status" value="1"/>
</dbReference>
<dbReference type="Gene3D" id="3.90.550.10">
    <property type="entry name" value="Spore Coat Polysaccharide Biosynthesis Protein SpsA, Chain A"/>
    <property type="match status" value="1"/>
</dbReference>
<keyword evidence="3" id="KW-0808">Transferase</keyword>
<evidence type="ECO:0000256" key="2">
    <source>
        <dbReference type="ARBA" id="ARBA00022676"/>
    </source>
</evidence>
<evidence type="ECO:0000313" key="5">
    <source>
        <dbReference type="EMBL" id="OHA06212.1"/>
    </source>
</evidence>
<dbReference type="SUPFAM" id="SSF53448">
    <property type="entry name" value="Nucleotide-diphospho-sugar transferases"/>
    <property type="match status" value="1"/>
</dbReference>
<dbReference type="CDD" id="cd06442">
    <property type="entry name" value="DPM1_like"/>
    <property type="match status" value="1"/>
</dbReference>
<dbReference type="InterPro" id="IPR001173">
    <property type="entry name" value="Glyco_trans_2-like"/>
</dbReference>
<dbReference type="EMBL" id="MHQO01000036">
    <property type="protein sequence ID" value="OHA06212.1"/>
    <property type="molecule type" value="Genomic_DNA"/>
</dbReference>